<dbReference type="EMBL" id="JAVRET010000023">
    <property type="protein sequence ID" value="MDT0409868.1"/>
    <property type="molecule type" value="Genomic_DNA"/>
</dbReference>
<gene>
    <name evidence="1" type="ORF">RM698_12505</name>
</gene>
<dbReference type="RefSeq" id="WP_010265559.1">
    <property type="nucleotide sequence ID" value="NZ_JAVRET010000023.1"/>
</dbReference>
<evidence type="ECO:0000313" key="1">
    <source>
        <dbReference type="EMBL" id="MDT0409868.1"/>
    </source>
</evidence>
<protein>
    <submittedName>
        <fullName evidence="1">DUF397 domain-containing protein</fullName>
    </submittedName>
</protein>
<proteinExistence type="predicted"/>
<evidence type="ECO:0000313" key="2">
    <source>
        <dbReference type="Proteomes" id="UP001183610"/>
    </source>
</evidence>
<accession>A0ABU2QZJ3</accession>
<reference evidence="2" key="1">
    <citation type="submission" date="2023-07" db="EMBL/GenBank/DDBJ databases">
        <title>30 novel species of actinomycetes from the DSMZ collection.</title>
        <authorList>
            <person name="Nouioui I."/>
        </authorList>
    </citation>
    <scope>NUCLEOTIDE SEQUENCE [LARGE SCALE GENOMIC DNA]</scope>
    <source>
        <strain evidence="2">DSM 41979</strain>
    </source>
</reference>
<organism evidence="1 2">
    <name type="scientific">Streptomyces evansiae</name>
    <dbReference type="NCBI Taxonomy" id="3075535"/>
    <lineage>
        <taxon>Bacteria</taxon>
        <taxon>Bacillati</taxon>
        <taxon>Actinomycetota</taxon>
        <taxon>Actinomycetes</taxon>
        <taxon>Kitasatosporales</taxon>
        <taxon>Streptomycetaceae</taxon>
        <taxon>Streptomyces</taxon>
    </lineage>
</organism>
<dbReference type="Proteomes" id="UP001183610">
    <property type="component" value="Unassembled WGS sequence"/>
</dbReference>
<keyword evidence="2" id="KW-1185">Reference proteome</keyword>
<name>A0ABU2QZJ3_9ACTN</name>
<comment type="caution">
    <text evidence="1">The sequence shown here is derived from an EMBL/GenBank/DDBJ whole genome shotgun (WGS) entry which is preliminary data.</text>
</comment>
<sequence length="80" mass="8512">MATPNLYSFPTGEAEFKTYCGGNLGGENESCAEVAPLAGVSDAFVVRDNKPESGGAELRFTGPEMDRLALGWVRDRNLSA</sequence>